<keyword evidence="1" id="KW-0808">Transferase</keyword>
<dbReference type="CDD" id="cd03880">
    <property type="entry name" value="M28_QC_like"/>
    <property type="match status" value="1"/>
</dbReference>
<organism evidence="5 6">
    <name type="scientific">Amanita muscaria (strain Koide BX008)</name>
    <dbReference type="NCBI Taxonomy" id="946122"/>
    <lineage>
        <taxon>Eukaryota</taxon>
        <taxon>Fungi</taxon>
        <taxon>Dikarya</taxon>
        <taxon>Basidiomycota</taxon>
        <taxon>Agaricomycotina</taxon>
        <taxon>Agaricomycetes</taxon>
        <taxon>Agaricomycetidae</taxon>
        <taxon>Agaricales</taxon>
        <taxon>Pluteineae</taxon>
        <taxon>Amanitaceae</taxon>
        <taxon>Amanita</taxon>
    </lineage>
</organism>
<evidence type="ECO:0000313" key="5">
    <source>
        <dbReference type="EMBL" id="KIL69928.1"/>
    </source>
</evidence>
<evidence type="ECO:0000256" key="3">
    <source>
        <dbReference type="RuleBase" id="RU361240"/>
    </source>
</evidence>
<dbReference type="GO" id="GO:0008233">
    <property type="term" value="F:peptidase activity"/>
    <property type="evidence" value="ECO:0007669"/>
    <property type="project" value="UniProtKB-KW"/>
</dbReference>
<gene>
    <name evidence="5" type="ORF">M378DRAFT_157173</name>
</gene>
<proteinExistence type="inferred from homology"/>
<dbReference type="GO" id="GO:0008270">
    <property type="term" value="F:zinc ion binding"/>
    <property type="evidence" value="ECO:0007669"/>
    <property type="project" value="TreeGrafter"/>
</dbReference>
<dbReference type="GO" id="GO:0016603">
    <property type="term" value="F:glutaminyl-peptide cyclotransferase activity"/>
    <property type="evidence" value="ECO:0007669"/>
    <property type="project" value="InterPro"/>
</dbReference>
<evidence type="ECO:0000256" key="2">
    <source>
        <dbReference type="ARBA" id="ARBA00023315"/>
    </source>
</evidence>
<dbReference type="Gene3D" id="3.40.630.10">
    <property type="entry name" value="Zn peptidases"/>
    <property type="match status" value="1"/>
</dbReference>
<dbReference type="Pfam" id="PF04389">
    <property type="entry name" value="Peptidase_M28"/>
    <property type="match status" value="1"/>
</dbReference>
<dbReference type="InterPro" id="IPR037457">
    <property type="entry name" value="M28_QC"/>
</dbReference>
<dbReference type="InterPro" id="IPR040234">
    <property type="entry name" value="QC/QCL"/>
</dbReference>
<name>A0A0C2XLG0_AMAMK</name>
<dbReference type="HOGENOM" id="CLU_045003_1_2_1"/>
<comment type="similarity">
    <text evidence="3">Belongs to the peptidase M28 family.</text>
</comment>
<dbReference type="PANTHER" id="PTHR12283:SF6">
    <property type="entry name" value="GLUTAMINYL-PEPTIDE CYCLOTRANSFERASE-RELATED"/>
    <property type="match status" value="1"/>
</dbReference>
<dbReference type="GO" id="GO:0006508">
    <property type="term" value="P:proteolysis"/>
    <property type="evidence" value="ECO:0007669"/>
    <property type="project" value="UniProtKB-KW"/>
</dbReference>
<feature type="chain" id="PRO_5005110979" description="Peptide hydrolase" evidence="3">
    <location>
        <begin position="20"/>
        <end position="404"/>
    </location>
</feature>
<keyword evidence="3" id="KW-0862">Zinc</keyword>
<dbReference type="SUPFAM" id="SSF53187">
    <property type="entry name" value="Zn-dependent exopeptidases"/>
    <property type="match status" value="1"/>
</dbReference>
<evidence type="ECO:0000259" key="4">
    <source>
        <dbReference type="Pfam" id="PF04389"/>
    </source>
</evidence>
<dbReference type="STRING" id="946122.A0A0C2XLG0"/>
<dbReference type="Proteomes" id="UP000054549">
    <property type="component" value="Unassembled WGS sequence"/>
</dbReference>
<keyword evidence="3" id="KW-0378">Hydrolase</keyword>
<reference evidence="5 6" key="1">
    <citation type="submission" date="2014-04" db="EMBL/GenBank/DDBJ databases">
        <title>Evolutionary Origins and Diversification of the Mycorrhizal Mutualists.</title>
        <authorList>
            <consortium name="DOE Joint Genome Institute"/>
            <consortium name="Mycorrhizal Genomics Consortium"/>
            <person name="Kohler A."/>
            <person name="Kuo A."/>
            <person name="Nagy L.G."/>
            <person name="Floudas D."/>
            <person name="Copeland A."/>
            <person name="Barry K.W."/>
            <person name="Cichocki N."/>
            <person name="Veneault-Fourrey C."/>
            <person name="LaButti K."/>
            <person name="Lindquist E.A."/>
            <person name="Lipzen A."/>
            <person name="Lundell T."/>
            <person name="Morin E."/>
            <person name="Murat C."/>
            <person name="Riley R."/>
            <person name="Ohm R."/>
            <person name="Sun H."/>
            <person name="Tunlid A."/>
            <person name="Henrissat B."/>
            <person name="Grigoriev I.V."/>
            <person name="Hibbett D.S."/>
            <person name="Martin F."/>
        </authorList>
    </citation>
    <scope>NUCLEOTIDE SEQUENCE [LARGE SCALE GENOMIC DNA]</scope>
    <source>
        <strain evidence="5 6">Koide BX008</strain>
    </source>
</reference>
<dbReference type="EC" id="3.4.-.-" evidence="3"/>
<feature type="domain" description="Peptidase M28" evidence="4">
    <location>
        <begin position="108"/>
        <end position="364"/>
    </location>
</feature>
<keyword evidence="3" id="KW-0732">Signal</keyword>
<protein>
    <recommendedName>
        <fullName evidence="3">Peptide hydrolase</fullName>
        <ecNumber evidence="3">3.4.-.-</ecNumber>
    </recommendedName>
</protein>
<accession>A0A0C2XLG0</accession>
<dbReference type="AlphaFoldDB" id="A0A0C2XLG0"/>
<sequence length="404" mass="45967">MNILSWALVLLVLATSSLQDSVLGQRSLPQLTAEEMLNLIATPDPLKNLDPNDSDSHLAHILIPRVPETSNNTIVRNYIISTLKALKWHIEEDDFIDETPIGPKRFVNVVATKDPDAPRKVSLAAHYDSKYFPPGDRNFGFLGATDSAAPCAILLDLAETLDPLLEERKHRPVTGLEDDEDVQDTTLQLIFFDGEEAFVEWSDTDSIYGARHIAKKWATTYAQPYTKRRLMDTQATELSTIEHLILLDLLGTPDPSIRSYYLETAWLFDSLVSAEQRLGRAGAFAYGDEQSMAPGRWRTFFRPRSEHDAYYGHIGDDHVPFLRRGVSVLHLIAAPFPYVWHTLKDDASALHLPTLRRWNILMRVFISEYLHLRPLQSKRGEMYMKWEAELKNAMTPNTQISDVR</sequence>
<feature type="signal peptide" evidence="3">
    <location>
        <begin position="1"/>
        <end position="19"/>
    </location>
</feature>
<keyword evidence="2" id="KW-0012">Acyltransferase</keyword>
<dbReference type="EMBL" id="KN818225">
    <property type="protein sequence ID" value="KIL69928.1"/>
    <property type="molecule type" value="Genomic_DNA"/>
</dbReference>
<keyword evidence="6" id="KW-1185">Reference proteome</keyword>
<dbReference type="InterPro" id="IPR007484">
    <property type="entry name" value="Peptidase_M28"/>
</dbReference>
<dbReference type="OrthoDB" id="3907302at2759"/>
<evidence type="ECO:0000256" key="1">
    <source>
        <dbReference type="ARBA" id="ARBA00022679"/>
    </source>
</evidence>
<keyword evidence="3" id="KW-0645">Protease</keyword>
<keyword evidence="3" id="KW-0479">Metal-binding</keyword>
<dbReference type="PANTHER" id="PTHR12283">
    <property type="entry name" value="GLUTAMINYL-PEPTIDE CYCLOTRANSFERASE"/>
    <property type="match status" value="1"/>
</dbReference>
<dbReference type="FunFam" id="3.40.630.10:FF:000081">
    <property type="entry name" value="Peptide hydrolase"/>
    <property type="match status" value="1"/>
</dbReference>
<dbReference type="InParanoid" id="A0A0C2XLG0"/>
<evidence type="ECO:0000313" key="6">
    <source>
        <dbReference type="Proteomes" id="UP000054549"/>
    </source>
</evidence>